<dbReference type="RefSeq" id="WP_185084131.1">
    <property type="nucleotide sequence ID" value="NZ_JACHJB010000001.1"/>
</dbReference>
<reference evidence="1 2" key="1">
    <citation type="submission" date="2020-08" db="EMBL/GenBank/DDBJ databases">
        <title>Sequencing the genomes of 1000 actinobacteria strains.</title>
        <authorList>
            <person name="Klenk H.-P."/>
        </authorList>
    </citation>
    <scope>NUCLEOTIDE SEQUENCE [LARGE SCALE GENOMIC DNA]</scope>
    <source>
        <strain evidence="1 2">DSM 45913</strain>
    </source>
</reference>
<dbReference type="EMBL" id="JACHJB010000001">
    <property type="protein sequence ID" value="MBB6346335.1"/>
    <property type="molecule type" value="Genomic_DNA"/>
</dbReference>
<dbReference type="Gene3D" id="3.20.20.140">
    <property type="entry name" value="Metal-dependent hydrolases"/>
    <property type="match status" value="1"/>
</dbReference>
<dbReference type="Proteomes" id="UP000583800">
    <property type="component" value="Unassembled WGS sequence"/>
</dbReference>
<name>A0A7X0C2L2_9ACTN</name>
<gene>
    <name evidence="1" type="ORF">FHU36_002844</name>
</gene>
<evidence type="ECO:0000313" key="2">
    <source>
        <dbReference type="Proteomes" id="UP000583800"/>
    </source>
</evidence>
<organism evidence="1 2">
    <name type="scientific">Nonomuraea muscovyensis</name>
    <dbReference type="NCBI Taxonomy" id="1124761"/>
    <lineage>
        <taxon>Bacteria</taxon>
        <taxon>Bacillati</taxon>
        <taxon>Actinomycetota</taxon>
        <taxon>Actinomycetes</taxon>
        <taxon>Streptosporangiales</taxon>
        <taxon>Streptosporangiaceae</taxon>
        <taxon>Nonomuraea</taxon>
    </lineage>
</organism>
<protein>
    <submittedName>
        <fullName evidence="1">Uncharacterized protein</fullName>
    </submittedName>
</protein>
<comment type="caution">
    <text evidence="1">The sequence shown here is derived from an EMBL/GenBank/DDBJ whole genome shotgun (WGS) entry which is preliminary data.</text>
</comment>
<dbReference type="NCBIfam" id="NF038032">
    <property type="entry name" value="CehA_McbA_metalo"/>
    <property type="match status" value="1"/>
</dbReference>
<sequence>MCDDPLLPEPVARAVAEYRDLRDRHGPTWGEAPLSYVVQARGTVFLDRRYDYWNTGLRQLAERHPGASPAELDDRMGEVDVDRLIRDGLGGDVLDHLPALRLTPEGVTLEARTQVVLGDAPFRTALLLDSSRAGPVTVVVDGTPHEVEPRGAKVVEVAREVLVGGRPVDLTPLARRAPAAALRLRAGFPCRWSVTGADGQSWYPQGAPHKVDGHLRPYFHGDDVVVEVPAEPLTVTVARGMEYTESDLALTPVAGEERLVELTPERLYDAAAHGWYGGDLHVHLNWMGEEPAAPPLAAAAQHGEDLHVLGLVAGNVATERVYDLEALAHWVGRDLPWSDSEHVARIGVEYRNDLVGHVSAFGLRGLPQRYHSGFAGDADWPPNAAALEELRALGAMTGYGHPFHRPIADDDPPEAVLSRGRNCSAREIVADAALGLIDTLDVLNHSSILGTAAVYRHLIGAGNRLAVTAGTDAVLSFCRRGTASGPPGWARVYAHVGGPLTAESYMEAVLLGRTFATTGPWLQLTVNGHEPGDTLDLAPGDRVEVEVRSVGPEVERLEIRTADGVLAEGPRGRLTATLAAGEPTYVVAVAAGGAHPRSQHRGGAYAHTSPVFLDVAGEHVAREADVRWCLGWLDRLEELVGEFGRFDGKEQHADHLALYERARQVYRSRLPVPD</sequence>
<accession>A0A7X0C2L2</accession>
<evidence type="ECO:0000313" key="1">
    <source>
        <dbReference type="EMBL" id="MBB6346335.1"/>
    </source>
</evidence>
<proteinExistence type="predicted"/>
<dbReference type="AlphaFoldDB" id="A0A7X0C2L2"/>
<keyword evidence="2" id="KW-1185">Reference proteome</keyword>